<feature type="signal peptide" evidence="2">
    <location>
        <begin position="1"/>
        <end position="21"/>
    </location>
</feature>
<evidence type="ECO:0000313" key="3">
    <source>
        <dbReference type="EMBL" id="GEN23917.1"/>
    </source>
</evidence>
<protein>
    <submittedName>
        <fullName evidence="4">Uncharacterized protein</fullName>
    </submittedName>
</protein>
<feature type="region of interest" description="Disordered" evidence="1">
    <location>
        <begin position="26"/>
        <end position="46"/>
    </location>
</feature>
<keyword evidence="2" id="KW-0732">Signal</keyword>
<feature type="chain" id="PRO_5012861925" evidence="2">
    <location>
        <begin position="22"/>
        <end position="96"/>
    </location>
</feature>
<accession>A0A1M7HVR7</accession>
<evidence type="ECO:0000313" key="5">
    <source>
        <dbReference type="Proteomes" id="UP000184123"/>
    </source>
</evidence>
<proteinExistence type="predicted"/>
<evidence type="ECO:0000313" key="6">
    <source>
        <dbReference type="Proteomes" id="UP000321726"/>
    </source>
</evidence>
<sequence>MKIKLITASLLLAALPLAAQADPATERALQLSEPLSTATQTSRVSPPVTDVSFDVVAQGNSAAMAESRLKLRAQQDTATNIAETGNSLQLSWDAAH</sequence>
<dbReference type="Proteomes" id="UP000321726">
    <property type="component" value="Unassembled WGS sequence"/>
</dbReference>
<reference evidence="4 5" key="1">
    <citation type="submission" date="2016-11" db="EMBL/GenBank/DDBJ databases">
        <authorList>
            <person name="Jaros S."/>
            <person name="Januszkiewicz K."/>
            <person name="Wedrychowicz H."/>
        </authorList>
    </citation>
    <scope>NUCLEOTIDE SEQUENCE [LARGE SCALE GENOMIC DNA]</scope>
    <source>
        <strain evidence="4 5">DSM 4740</strain>
    </source>
</reference>
<gene>
    <name evidence="3" type="ORF">HCU01_18660</name>
    <name evidence="4" type="ORF">SAMN05660971_02703</name>
</gene>
<dbReference type="RefSeq" id="WP_073435732.1">
    <property type="nucleotide sequence ID" value="NZ_BJXU01000067.1"/>
</dbReference>
<name>A0A1M7HVR7_9GAMM</name>
<organism evidence="4 5">
    <name type="scientific">Halomonas cupida</name>
    <dbReference type="NCBI Taxonomy" id="44933"/>
    <lineage>
        <taxon>Bacteria</taxon>
        <taxon>Pseudomonadati</taxon>
        <taxon>Pseudomonadota</taxon>
        <taxon>Gammaproteobacteria</taxon>
        <taxon>Oceanospirillales</taxon>
        <taxon>Halomonadaceae</taxon>
        <taxon>Halomonas</taxon>
    </lineage>
</organism>
<dbReference type="AlphaFoldDB" id="A0A1M7HVR7"/>
<keyword evidence="6" id="KW-1185">Reference proteome</keyword>
<dbReference type="EMBL" id="BJXU01000067">
    <property type="protein sequence ID" value="GEN23917.1"/>
    <property type="molecule type" value="Genomic_DNA"/>
</dbReference>
<evidence type="ECO:0000313" key="4">
    <source>
        <dbReference type="EMBL" id="SHM32612.1"/>
    </source>
</evidence>
<dbReference type="EMBL" id="FRCA01000007">
    <property type="protein sequence ID" value="SHM32612.1"/>
    <property type="molecule type" value="Genomic_DNA"/>
</dbReference>
<reference evidence="3 6" key="2">
    <citation type="submission" date="2019-07" db="EMBL/GenBank/DDBJ databases">
        <title>Whole genome shotgun sequence of Halomonas cupida NBRC 102219.</title>
        <authorList>
            <person name="Hosoyama A."/>
            <person name="Uohara A."/>
            <person name="Ohji S."/>
            <person name="Ichikawa N."/>
        </authorList>
    </citation>
    <scope>NUCLEOTIDE SEQUENCE [LARGE SCALE GENOMIC DNA]</scope>
    <source>
        <strain evidence="3 6">NBRC 102219</strain>
    </source>
</reference>
<dbReference type="Proteomes" id="UP000184123">
    <property type="component" value="Unassembled WGS sequence"/>
</dbReference>
<evidence type="ECO:0000256" key="2">
    <source>
        <dbReference type="SAM" id="SignalP"/>
    </source>
</evidence>
<evidence type="ECO:0000256" key="1">
    <source>
        <dbReference type="SAM" id="MobiDB-lite"/>
    </source>
</evidence>
<feature type="compositionally biased region" description="Polar residues" evidence="1">
    <location>
        <begin position="33"/>
        <end position="44"/>
    </location>
</feature>